<proteinExistence type="predicted"/>
<dbReference type="AlphaFoldDB" id="A0A7V8SXI5"/>
<sequence>MSPFEKRTGCKDIAPLLVFYVCEEVSEDERESIETHLASCRACSQQLAEEKAFHATLLSAPQSADELDASGILLSQCRSELEEALDDLSAPPLQERWRPFGWLRRWMALRPVWSGALLVLVGGLAGAQLVPWLEQNSGNTGQALNVRARQPLTPDQLSNMVVSGLTVSPSPGSDSPTVQLQLSAEQPMVLTGRADDSNVRQVLTYMVENSERFDAGVRLDCLDALKAAVRDQQVRLALLNAARKDQNPAVRMKALEALR</sequence>
<accession>A0A7V8SXI5</accession>
<name>A0A7V8SXI5_9BACT</name>
<feature type="non-terminal residue" evidence="2">
    <location>
        <position position="259"/>
    </location>
</feature>
<evidence type="ECO:0000313" key="3">
    <source>
        <dbReference type="Proteomes" id="UP000567293"/>
    </source>
</evidence>
<dbReference type="Gene3D" id="1.10.10.1320">
    <property type="entry name" value="Anti-sigma factor, zinc-finger domain"/>
    <property type="match status" value="1"/>
</dbReference>
<dbReference type="InterPro" id="IPR027383">
    <property type="entry name" value="Znf_put"/>
</dbReference>
<keyword evidence="3" id="KW-1185">Reference proteome</keyword>
<reference evidence="2" key="1">
    <citation type="submission" date="2020-06" db="EMBL/GenBank/DDBJ databases">
        <title>Legume-microbial interactions unlock mineral nutrients during tropical forest succession.</title>
        <authorList>
            <person name="Epihov D.Z."/>
        </authorList>
    </citation>
    <scope>NUCLEOTIDE SEQUENCE [LARGE SCALE GENOMIC DNA]</scope>
    <source>
        <strain evidence="2">Pan2503</strain>
    </source>
</reference>
<protein>
    <submittedName>
        <fullName evidence="2">Zf-HC2 domain-containing protein</fullName>
    </submittedName>
</protein>
<gene>
    <name evidence="2" type="ORF">HRJ53_12235</name>
</gene>
<evidence type="ECO:0000259" key="1">
    <source>
        <dbReference type="Pfam" id="PF13490"/>
    </source>
</evidence>
<organism evidence="2 3">
    <name type="scientific">Candidatus Acidiferrum panamense</name>
    <dbReference type="NCBI Taxonomy" id="2741543"/>
    <lineage>
        <taxon>Bacteria</taxon>
        <taxon>Pseudomonadati</taxon>
        <taxon>Acidobacteriota</taxon>
        <taxon>Terriglobia</taxon>
        <taxon>Candidatus Acidiferrales</taxon>
        <taxon>Candidatus Acidiferrum</taxon>
    </lineage>
</organism>
<dbReference type="EMBL" id="JACDQQ010001195">
    <property type="protein sequence ID" value="MBA0085757.1"/>
    <property type="molecule type" value="Genomic_DNA"/>
</dbReference>
<dbReference type="InterPro" id="IPR041916">
    <property type="entry name" value="Anti_sigma_zinc_sf"/>
</dbReference>
<dbReference type="Pfam" id="PF13490">
    <property type="entry name" value="zf-HC2"/>
    <property type="match status" value="1"/>
</dbReference>
<dbReference type="Proteomes" id="UP000567293">
    <property type="component" value="Unassembled WGS sequence"/>
</dbReference>
<comment type="caution">
    <text evidence="2">The sequence shown here is derived from an EMBL/GenBank/DDBJ whole genome shotgun (WGS) entry which is preliminary data.</text>
</comment>
<feature type="domain" description="Putative zinc-finger" evidence="1">
    <location>
        <begin position="10"/>
        <end position="43"/>
    </location>
</feature>
<evidence type="ECO:0000313" key="2">
    <source>
        <dbReference type="EMBL" id="MBA0085757.1"/>
    </source>
</evidence>